<dbReference type="EMBL" id="CP136865">
    <property type="protein sequence ID" value="WOJ98313.1"/>
    <property type="molecule type" value="Genomic_DNA"/>
</dbReference>
<dbReference type="PANTHER" id="PTHR12558:SF13">
    <property type="entry name" value="CELL DIVISION CYCLE PROTEIN 27 HOMOLOG"/>
    <property type="match status" value="1"/>
</dbReference>
<evidence type="ECO:0000313" key="3">
    <source>
        <dbReference type="Proteomes" id="UP001626549"/>
    </source>
</evidence>
<feature type="compositionally biased region" description="Pro residues" evidence="1">
    <location>
        <begin position="78"/>
        <end position="87"/>
    </location>
</feature>
<reference evidence="2 3" key="1">
    <citation type="submission" date="2023-10" db="EMBL/GenBank/DDBJ databases">
        <title>Two novel species belonging to the OM43/NOR5 clade.</title>
        <authorList>
            <person name="Park M."/>
        </authorList>
    </citation>
    <scope>NUCLEOTIDE SEQUENCE [LARGE SCALE GENOMIC DNA]</scope>
    <source>
        <strain evidence="2 3">IMCC45268</strain>
    </source>
</reference>
<name>A0ABZ0IH26_9GAMM</name>
<dbReference type="Proteomes" id="UP001626549">
    <property type="component" value="Chromosome"/>
</dbReference>
<dbReference type="SMART" id="SM00028">
    <property type="entry name" value="TPR"/>
    <property type="match status" value="6"/>
</dbReference>
<protein>
    <submittedName>
        <fullName evidence="2">Tetratricopeptide repeat protein</fullName>
    </submittedName>
</protein>
<accession>A0ABZ0IH26</accession>
<evidence type="ECO:0000313" key="2">
    <source>
        <dbReference type="EMBL" id="WOJ98313.1"/>
    </source>
</evidence>
<dbReference type="Gene3D" id="1.25.40.10">
    <property type="entry name" value="Tetratricopeptide repeat domain"/>
    <property type="match status" value="3"/>
</dbReference>
<evidence type="ECO:0000256" key="1">
    <source>
        <dbReference type="SAM" id="MobiDB-lite"/>
    </source>
</evidence>
<dbReference type="InterPro" id="IPR019734">
    <property type="entry name" value="TPR_rpt"/>
</dbReference>
<feature type="region of interest" description="Disordered" evidence="1">
    <location>
        <begin position="67"/>
        <end position="89"/>
    </location>
</feature>
<dbReference type="Pfam" id="PF13432">
    <property type="entry name" value="TPR_16"/>
    <property type="match status" value="3"/>
</dbReference>
<dbReference type="SUPFAM" id="SSF48452">
    <property type="entry name" value="TPR-like"/>
    <property type="match status" value="2"/>
</dbReference>
<dbReference type="RefSeq" id="WP_407329632.1">
    <property type="nucleotide sequence ID" value="NZ_CP136865.1"/>
</dbReference>
<organism evidence="2 3">
    <name type="scientific">Congregibacter brevis</name>
    <dbReference type="NCBI Taxonomy" id="3081201"/>
    <lineage>
        <taxon>Bacteria</taxon>
        <taxon>Pseudomonadati</taxon>
        <taxon>Pseudomonadota</taxon>
        <taxon>Gammaproteobacteria</taxon>
        <taxon>Cellvibrionales</taxon>
        <taxon>Halieaceae</taxon>
        <taxon>Congregibacter</taxon>
    </lineage>
</organism>
<gene>
    <name evidence="2" type="ORF">R0137_07020</name>
</gene>
<keyword evidence="3" id="KW-1185">Reference proteome</keyword>
<dbReference type="InterPro" id="IPR011990">
    <property type="entry name" value="TPR-like_helical_dom_sf"/>
</dbReference>
<sequence length="620" mass="68583">MLFDPLIRHFRTPPAGLFRLSPAAVTRISDPADSGCRVARLVATLVAFAALSGCATNNQIVDSEDLDQQADSVAKVDSPPPPPVPERPIPEASVYPLLLAEFALRRRDFDTALDTYLDQADVLQDPAVSAHATHLAQYLQREREAFRAVRLWVELEPDNVEANSTLATLLARQGRNREALPYLAAVARAGEKAKFPVLLNRYKALRPADQVGLDSDTQALLDDDLGDDVSLRLTHALMAEERGDAAAARARLAPVFALEPYQRQALILEAKLNLADGVDEPLARMEEALDEDPSRTELRLQYARLLASQDMGAARKQFEILSAEAPHNADLLFSLALINHELEDNAAAKVYLQQVIALNKRTDEAYLFLGQIARTEEELDEAVQLFQQVGDGTDLMKATISIAQIQIGRGQDQELSAYMDRLRQSYPHRKEQLFALEANIYNETDRDEQGLELLDRAINEFPESDNLRYARSVAHERTGNIPAAETDLRAIIDRDPENSTALNALGYTLANRTDRYDEAKVLIEKALALSPNEPAILDSMGWVLFRQGDLENAQQYLTRAYASFPDPEVAAHLGEVLWASGNTTGAMAVWRGALQEDPQHAVLNETLTRLGISLQADAES</sequence>
<proteinExistence type="predicted"/>
<dbReference type="PANTHER" id="PTHR12558">
    <property type="entry name" value="CELL DIVISION CYCLE 16,23,27"/>
    <property type="match status" value="1"/>
</dbReference>